<dbReference type="Proteomes" id="UP000070620">
    <property type="component" value="Unassembled WGS sequence"/>
</dbReference>
<name>A0A136PVE8_9ACTN</name>
<gene>
    <name evidence="1" type="ORF">AWW66_08480</name>
</gene>
<dbReference type="RefSeq" id="WP_067362298.1">
    <property type="nucleotide sequence ID" value="NZ_JBIUBN010000001.1"/>
</dbReference>
<proteinExistence type="predicted"/>
<keyword evidence="2" id="KW-1185">Reference proteome</keyword>
<dbReference type="OrthoDB" id="3393036at2"/>
<evidence type="ECO:0000313" key="2">
    <source>
        <dbReference type="Proteomes" id="UP000070620"/>
    </source>
</evidence>
<organism evidence="1 2">
    <name type="scientific">Micromonospora rosaria</name>
    <dbReference type="NCBI Taxonomy" id="47874"/>
    <lineage>
        <taxon>Bacteria</taxon>
        <taxon>Bacillati</taxon>
        <taxon>Actinomycetota</taxon>
        <taxon>Actinomycetes</taxon>
        <taxon>Micromonosporales</taxon>
        <taxon>Micromonosporaceae</taxon>
        <taxon>Micromonospora</taxon>
    </lineage>
</organism>
<dbReference type="AlphaFoldDB" id="A0A136PVE8"/>
<accession>A0A136PVE8</accession>
<comment type="caution">
    <text evidence="1">The sequence shown here is derived from an EMBL/GenBank/DDBJ whole genome shotgun (WGS) entry which is preliminary data.</text>
</comment>
<evidence type="ECO:0000313" key="1">
    <source>
        <dbReference type="EMBL" id="KXK62365.1"/>
    </source>
</evidence>
<sequence length="88" mass="9871">MNQRRYGSRRRGHLPTRPTWRCRGCGIAWPCSAAKLRLLGEYREDRAGLLDHLAALRDEAAGHLTGLGQPVPPALLDRRFVAWARPTG</sequence>
<protein>
    <submittedName>
        <fullName evidence="1">Flavin reductase</fullName>
    </submittedName>
</protein>
<dbReference type="EMBL" id="LRQV01000020">
    <property type="protein sequence ID" value="KXK62365.1"/>
    <property type="molecule type" value="Genomic_DNA"/>
</dbReference>
<reference evidence="1 2" key="1">
    <citation type="submission" date="2016-01" db="EMBL/GenBank/DDBJ databases">
        <title>Whole genome sequence and analysis of Micromonospora rosaria DSM 803, which can produce antibacterial substance rosamicin.</title>
        <authorList>
            <person name="Yang H."/>
            <person name="He X."/>
            <person name="Zhu D."/>
        </authorList>
    </citation>
    <scope>NUCLEOTIDE SEQUENCE [LARGE SCALE GENOMIC DNA]</scope>
    <source>
        <strain evidence="1 2">DSM 803</strain>
    </source>
</reference>